<name>A0A166FAX2_9EURY</name>
<dbReference type="EMBL" id="LWMT01000016">
    <property type="protein sequence ID" value="KZX17481.1"/>
    <property type="molecule type" value="Genomic_DNA"/>
</dbReference>
<dbReference type="Proteomes" id="UP000077066">
    <property type="component" value="Unassembled WGS sequence"/>
</dbReference>
<evidence type="ECO:0000313" key="1">
    <source>
        <dbReference type="EMBL" id="KZX17481.1"/>
    </source>
</evidence>
<reference evidence="1 2" key="1">
    <citation type="submission" date="2016-04" db="EMBL/GenBank/DDBJ databases">
        <title>Genome sequence of Methanobrevibacter filiformis DSM 11501.</title>
        <authorList>
            <person name="Poehlein A."/>
            <person name="Seedorf H."/>
            <person name="Daniel R."/>
        </authorList>
    </citation>
    <scope>NUCLEOTIDE SEQUENCE [LARGE SCALE GENOMIC DNA]</scope>
    <source>
        <strain evidence="1 2">DSM 11501</strain>
    </source>
</reference>
<dbReference type="AlphaFoldDB" id="A0A166FAX2"/>
<organism evidence="1 2">
    <name type="scientific">Methanobrevibacter filiformis</name>
    <dbReference type="NCBI Taxonomy" id="55758"/>
    <lineage>
        <taxon>Archaea</taxon>
        <taxon>Methanobacteriati</taxon>
        <taxon>Methanobacteriota</taxon>
        <taxon>Methanomada group</taxon>
        <taxon>Methanobacteria</taxon>
        <taxon>Methanobacteriales</taxon>
        <taxon>Methanobacteriaceae</taxon>
        <taxon>Methanobrevibacter</taxon>
    </lineage>
</organism>
<comment type="caution">
    <text evidence="1">The sequence shown here is derived from an EMBL/GenBank/DDBJ whole genome shotgun (WGS) entry which is preliminary data.</text>
</comment>
<dbReference type="OrthoDB" id="78308at2157"/>
<proteinExistence type="predicted"/>
<sequence>MIDRDELLISVLSDIDDSLHNLYDFERIIQAASQNEDGDIVVISNDFRLVYDSETYTLLQANDNSQKKRK</sequence>
<evidence type="ECO:0000313" key="2">
    <source>
        <dbReference type="Proteomes" id="UP000077066"/>
    </source>
</evidence>
<dbReference type="PATRIC" id="fig|55758.3.peg.157"/>
<protein>
    <submittedName>
        <fullName evidence="1">Uncharacterized protein</fullName>
    </submittedName>
</protein>
<dbReference type="STRING" id="55758.MBFIL_01390"/>
<dbReference type="RefSeq" id="WP_066970490.1">
    <property type="nucleotide sequence ID" value="NZ_LWMT01000016.1"/>
</dbReference>
<accession>A0A166FAX2</accession>
<gene>
    <name evidence="1" type="ORF">MBFIL_01390</name>
</gene>
<keyword evidence="2" id="KW-1185">Reference proteome</keyword>